<dbReference type="Proteomes" id="UP001180515">
    <property type="component" value="Unassembled WGS sequence"/>
</dbReference>
<evidence type="ECO:0000313" key="1">
    <source>
        <dbReference type="EMBL" id="MDT2732554.1"/>
    </source>
</evidence>
<gene>
    <name evidence="1" type="ORF">P7G31_10030</name>
</gene>
<reference evidence="1" key="1">
    <citation type="submission" date="2023-03" db="EMBL/GenBank/DDBJ databases">
        <authorList>
            <person name="Shen W."/>
            <person name="Cai J."/>
        </authorList>
    </citation>
    <scope>NUCLEOTIDE SEQUENCE</scope>
    <source>
        <strain evidence="1">P82-2</strain>
    </source>
</reference>
<comment type="caution">
    <text evidence="1">The sequence shown here is derived from an EMBL/GenBank/DDBJ whole genome shotgun (WGS) entry which is preliminary data.</text>
</comment>
<evidence type="ECO:0000313" key="2">
    <source>
        <dbReference type="Proteomes" id="UP001180515"/>
    </source>
</evidence>
<dbReference type="AlphaFoldDB" id="A0AAE4L155"/>
<organism evidence="1 2">
    <name type="scientific">Streptococcus parauberis</name>
    <dbReference type="NCBI Taxonomy" id="1348"/>
    <lineage>
        <taxon>Bacteria</taxon>
        <taxon>Bacillati</taxon>
        <taxon>Bacillota</taxon>
        <taxon>Bacilli</taxon>
        <taxon>Lactobacillales</taxon>
        <taxon>Streptococcaceae</taxon>
        <taxon>Streptococcus</taxon>
    </lineage>
</organism>
<sequence length="90" mass="10495">MSNTRSEADKKLLNVAHELSELLVGHSYDQAWEKAGELNSLLKRREEFTLPEYMIDMMEQHLKSYYIKTKEVQKIHKGMSAIGHKLEGFN</sequence>
<evidence type="ECO:0008006" key="3">
    <source>
        <dbReference type="Google" id="ProtNLM"/>
    </source>
</evidence>
<proteinExistence type="predicted"/>
<name>A0AAE4L155_9STRE</name>
<dbReference type="RefSeq" id="WP_071520155.1">
    <property type="nucleotide sequence ID" value="NZ_JARQAG010000021.1"/>
</dbReference>
<accession>A0AAE4L155</accession>
<dbReference type="EMBL" id="JARQAG010000021">
    <property type="protein sequence ID" value="MDT2732554.1"/>
    <property type="molecule type" value="Genomic_DNA"/>
</dbReference>
<protein>
    <recommendedName>
        <fullName evidence="3">Bacteriocin immunity protein</fullName>
    </recommendedName>
</protein>